<protein>
    <submittedName>
        <fullName evidence="6">Uncharacterized protein</fullName>
    </submittedName>
</protein>
<dbReference type="STRING" id="29920.A0A329RMQ6"/>
<dbReference type="VEuPathDB" id="FungiDB:PC110_g17966"/>
<dbReference type="Proteomes" id="UP000251314">
    <property type="component" value="Unassembled WGS sequence"/>
</dbReference>
<dbReference type="Proteomes" id="UP000735874">
    <property type="component" value="Unassembled WGS sequence"/>
</dbReference>
<sequence>MLLAVVEDMVTRSQCPRTLVESFMLLGLGWLEDGRLLVVSMIKRRVLAHNQKTSTEVYADVKARTNDMVVAQSGRSYIESFGFNMANDTAYSRSVVISVGARALSKRGI</sequence>
<dbReference type="EMBL" id="RCMK01001289">
    <property type="protein sequence ID" value="KAG2897678.1"/>
    <property type="molecule type" value="Genomic_DNA"/>
</dbReference>
<evidence type="ECO:0000313" key="6">
    <source>
        <dbReference type="EMBL" id="RAW25621.1"/>
    </source>
</evidence>
<evidence type="ECO:0000313" key="5">
    <source>
        <dbReference type="EMBL" id="KAG3208934.1"/>
    </source>
</evidence>
<dbReference type="EMBL" id="RCMI01000227">
    <property type="protein sequence ID" value="KAG2924323.1"/>
    <property type="molecule type" value="Genomic_DNA"/>
</dbReference>
<dbReference type="OrthoDB" id="10277435at2759"/>
<proteinExistence type="predicted"/>
<keyword evidence="7" id="KW-1185">Reference proteome</keyword>
<dbReference type="EMBL" id="MJFZ01000731">
    <property type="protein sequence ID" value="RAW25621.1"/>
    <property type="molecule type" value="Genomic_DNA"/>
</dbReference>
<dbReference type="AlphaFoldDB" id="A0A329RMQ6"/>
<evidence type="ECO:0000313" key="2">
    <source>
        <dbReference type="EMBL" id="KAG2897678.1"/>
    </source>
</evidence>
<evidence type="ECO:0000313" key="4">
    <source>
        <dbReference type="EMBL" id="KAG2963828.1"/>
    </source>
</evidence>
<reference evidence="6 7" key="1">
    <citation type="submission" date="2018-01" db="EMBL/GenBank/DDBJ databases">
        <title>Draft genome of the strawberry crown rot pathogen Phytophthora cactorum.</title>
        <authorList>
            <person name="Armitage A.D."/>
            <person name="Lysoe E."/>
            <person name="Nellist C.F."/>
            <person name="Harrison R.J."/>
            <person name="Brurberg M.B."/>
        </authorList>
    </citation>
    <scope>NUCLEOTIDE SEQUENCE [LARGE SCALE GENOMIC DNA]</scope>
    <source>
        <strain evidence="6 7">10300</strain>
    </source>
</reference>
<organism evidence="6 7">
    <name type="scientific">Phytophthora cactorum</name>
    <dbReference type="NCBI Taxonomy" id="29920"/>
    <lineage>
        <taxon>Eukaryota</taxon>
        <taxon>Sar</taxon>
        <taxon>Stramenopiles</taxon>
        <taxon>Oomycota</taxon>
        <taxon>Peronosporomycetes</taxon>
        <taxon>Peronosporales</taxon>
        <taxon>Peronosporaceae</taxon>
        <taxon>Phytophthora</taxon>
    </lineage>
</organism>
<accession>A0A329RMQ6</accession>
<gene>
    <name evidence="6" type="ORF">PC110_g17966</name>
    <name evidence="1" type="ORF">PC113_g20775</name>
    <name evidence="3" type="ORF">PC115_g8656</name>
    <name evidence="2" type="ORF">PC117_g22737</name>
    <name evidence="4" type="ORF">PC118_g20680</name>
    <name evidence="5" type="ORF">PC129_g20045</name>
</gene>
<evidence type="ECO:0000313" key="3">
    <source>
        <dbReference type="EMBL" id="KAG2924323.1"/>
    </source>
</evidence>
<dbReference type="Proteomes" id="UP000697107">
    <property type="component" value="Unassembled WGS sequence"/>
</dbReference>
<dbReference type="EMBL" id="RCMG01001245">
    <property type="protein sequence ID" value="KAG2832285.1"/>
    <property type="molecule type" value="Genomic_DNA"/>
</dbReference>
<dbReference type="Proteomes" id="UP000774804">
    <property type="component" value="Unassembled WGS sequence"/>
</dbReference>
<name>A0A329RMQ6_9STRA</name>
<evidence type="ECO:0000313" key="7">
    <source>
        <dbReference type="Proteomes" id="UP000251314"/>
    </source>
</evidence>
<dbReference type="Proteomes" id="UP000736787">
    <property type="component" value="Unassembled WGS sequence"/>
</dbReference>
<dbReference type="EMBL" id="RCML01001284">
    <property type="protein sequence ID" value="KAG2963828.1"/>
    <property type="molecule type" value="Genomic_DNA"/>
</dbReference>
<comment type="caution">
    <text evidence="6">The sequence shown here is derived from an EMBL/GenBank/DDBJ whole genome shotgun (WGS) entry which is preliminary data.</text>
</comment>
<reference evidence="1" key="2">
    <citation type="submission" date="2018-10" db="EMBL/GenBank/DDBJ databases">
        <title>Effector identification in a new, highly contiguous assembly of the strawberry crown rot pathogen Phytophthora cactorum.</title>
        <authorList>
            <person name="Armitage A.D."/>
            <person name="Nellist C.F."/>
            <person name="Bates H."/>
            <person name="Vickerstaff R.J."/>
            <person name="Harrison R.J."/>
        </authorList>
    </citation>
    <scope>NUCLEOTIDE SEQUENCE</scope>
    <source>
        <strain evidence="1">15-7</strain>
        <strain evidence="3">4032</strain>
        <strain evidence="2">4040</strain>
        <strain evidence="4">P415</strain>
        <strain evidence="5">P421</strain>
    </source>
</reference>
<evidence type="ECO:0000313" key="1">
    <source>
        <dbReference type="EMBL" id="KAG2832285.1"/>
    </source>
</evidence>
<dbReference type="EMBL" id="RCMV01001366">
    <property type="protein sequence ID" value="KAG3208934.1"/>
    <property type="molecule type" value="Genomic_DNA"/>
</dbReference>
<dbReference type="Proteomes" id="UP000760860">
    <property type="component" value="Unassembled WGS sequence"/>
</dbReference>